<organism evidence="1 2">
    <name type="scientific">Panagrolaimus sp. JU765</name>
    <dbReference type="NCBI Taxonomy" id="591449"/>
    <lineage>
        <taxon>Eukaryota</taxon>
        <taxon>Metazoa</taxon>
        <taxon>Ecdysozoa</taxon>
        <taxon>Nematoda</taxon>
        <taxon>Chromadorea</taxon>
        <taxon>Rhabditida</taxon>
        <taxon>Tylenchina</taxon>
        <taxon>Panagrolaimomorpha</taxon>
        <taxon>Panagrolaimoidea</taxon>
        <taxon>Panagrolaimidae</taxon>
        <taxon>Panagrolaimus</taxon>
    </lineage>
</organism>
<reference evidence="2" key="1">
    <citation type="submission" date="2022-11" db="UniProtKB">
        <authorList>
            <consortium name="WormBaseParasite"/>
        </authorList>
    </citation>
    <scope>IDENTIFICATION</scope>
</reference>
<proteinExistence type="predicted"/>
<evidence type="ECO:0000313" key="2">
    <source>
        <dbReference type="WBParaSite" id="JU765_v2.g19795.t1"/>
    </source>
</evidence>
<accession>A0AC34QVV7</accession>
<name>A0AC34QVV7_9BILA</name>
<dbReference type="WBParaSite" id="JU765_v2.g19795.t1">
    <property type="protein sequence ID" value="JU765_v2.g19795.t1"/>
    <property type="gene ID" value="JU765_v2.g19795"/>
</dbReference>
<sequence>MNRLFIQILLIFLIFLQSSNSLDIIVDWSPESVLFNKGHLVTKKFVKMRDQVVFDCPEDKPISILMVTKDEAMKCDVKSSFNQSLVGLCTPERKRINFVVRDFSLLPNVPIFKEGEEYYFISTSNGTENGMRNTEGGFCRTHDMKLAMKVSGRATSKNDTSRNPDILMLFSPYPIQTTIDEDEKEKERNRVVTKPKSLEEVTTISNIPRYEAAYPAYVVFPDRLSIVVQSEKELKNVIEAYIQTHQSHTRDYSIYPIKDFNPKVFKGGDTIVWEDPRFPSKNAEYEIQGTAAPLSSDHVPHFSERTGDERRGINNRRKFGRKDDSPSSFESMFDYEIGYEDGFSDAFTSRQFCSIWLIFTSIVVFINR</sequence>
<dbReference type="Proteomes" id="UP000887576">
    <property type="component" value="Unplaced"/>
</dbReference>
<evidence type="ECO:0000313" key="1">
    <source>
        <dbReference type="Proteomes" id="UP000887576"/>
    </source>
</evidence>
<protein>
    <submittedName>
        <fullName evidence="2">Ephrin RBD domain-containing protein</fullName>
    </submittedName>
</protein>